<evidence type="ECO:0000256" key="12">
    <source>
        <dbReference type="ARBA" id="ARBA00038578"/>
    </source>
</evidence>
<evidence type="ECO:0000259" key="15">
    <source>
        <dbReference type="PROSITE" id="PS50835"/>
    </source>
</evidence>
<dbReference type="GO" id="GO:0042101">
    <property type="term" value="C:T cell receptor complex"/>
    <property type="evidence" value="ECO:0007669"/>
    <property type="project" value="UniProtKB-KW"/>
</dbReference>
<comment type="subunit">
    <text evidence="12">Gamma-delta TR is a heterodimer composed of a gamma and delta chain; disulfide-linked. The gamma-delta TR is associated with the transmembrane signaling CD3 coreceptor proteins following the stoichiometry: a single gamma-delta TR heterodimer associates with one CD3D-CD3E heterodimer, one CD3G-CD3E heterodimer and one CD247 homodimer forming a stable octameric structure. Upon activation, gamma-delta TR complex associates with FCER1G to initiate intracellular signaling.</text>
</comment>
<sequence>MLWALAFLLAFLAPATQISPNLEGTQMSVIRQAGSSVAITCDIKQSSDYIHWYRFQKRMAPRHLLYYQFSSSKFVESGTSSQKYHAYEGPGRTCKLYIRFLEESDSGVYYCAVWER</sequence>
<dbReference type="Proteomes" id="UP000002281">
    <property type="component" value="Chromosome 4"/>
</dbReference>
<reference evidence="16 17" key="1">
    <citation type="journal article" date="2009" name="Science">
        <title>Genome sequence, comparative analysis, and population genetics of the domestic horse.</title>
        <authorList>
            <consortium name="Broad Institute Genome Sequencing Platform"/>
            <consortium name="Broad Institute Whole Genome Assembly Team"/>
            <person name="Wade C.M."/>
            <person name="Giulotto E."/>
            <person name="Sigurdsson S."/>
            <person name="Zoli M."/>
            <person name="Gnerre S."/>
            <person name="Imsland F."/>
            <person name="Lear T.L."/>
            <person name="Adelson D.L."/>
            <person name="Bailey E."/>
            <person name="Bellone R.R."/>
            <person name="Bloecker H."/>
            <person name="Distl O."/>
            <person name="Edgar R.C."/>
            <person name="Garber M."/>
            <person name="Leeb T."/>
            <person name="Mauceli E."/>
            <person name="MacLeod J.N."/>
            <person name="Penedo M.C.T."/>
            <person name="Raison J.M."/>
            <person name="Sharpe T."/>
            <person name="Vogel J."/>
            <person name="Andersson L."/>
            <person name="Antczak D.F."/>
            <person name="Biagi T."/>
            <person name="Binns M.M."/>
            <person name="Chowdhary B.P."/>
            <person name="Coleman S.J."/>
            <person name="Della Valle G."/>
            <person name="Fryc S."/>
            <person name="Guerin G."/>
            <person name="Hasegawa T."/>
            <person name="Hill E.W."/>
            <person name="Jurka J."/>
            <person name="Kiialainen A."/>
            <person name="Lindgren G."/>
            <person name="Liu J."/>
            <person name="Magnani E."/>
            <person name="Mickelson J.R."/>
            <person name="Murray J."/>
            <person name="Nergadze S.G."/>
            <person name="Onofrio R."/>
            <person name="Pedroni S."/>
            <person name="Piras M.F."/>
            <person name="Raudsepp T."/>
            <person name="Rocchi M."/>
            <person name="Roeed K.H."/>
            <person name="Ryder O.A."/>
            <person name="Searle S."/>
            <person name="Skow L."/>
            <person name="Swinburne J.E."/>
            <person name="Syvaenen A.C."/>
            <person name="Tozaki T."/>
            <person name="Valberg S.J."/>
            <person name="Vaudin M."/>
            <person name="White J.R."/>
            <person name="Zody M.C."/>
            <person name="Lander E.S."/>
            <person name="Lindblad-Toh K."/>
        </authorList>
    </citation>
    <scope>NUCLEOTIDE SEQUENCE [LARGE SCALE GENOMIC DNA]</scope>
    <source>
        <strain evidence="16 17">Thoroughbred</strain>
    </source>
</reference>
<evidence type="ECO:0000256" key="7">
    <source>
        <dbReference type="ARBA" id="ARBA00023130"/>
    </source>
</evidence>
<keyword evidence="2" id="KW-1003">Cell membrane</keyword>
<evidence type="ECO:0000256" key="11">
    <source>
        <dbReference type="ARBA" id="ARBA00023319"/>
    </source>
</evidence>
<dbReference type="GeneTree" id="ENSGT00940000153143"/>
<keyword evidence="10" id="KW-0675">Receptor</keyword>
<comment type="subcellular location">
    <subcellularLocation>
        <location evidence="1">Cell membrane</location>
    </subcellularLocation>
</comment>
<keyword evidence="8" id="KW-0472">Membrane</keyword>
<dbReference type="InterPro" id="IPR007110">
    <property type="entry name" value="Ig-like_dom"/>
</dbReference>
<reference evidence="16" key="2">
    <citation type="submission" date="2025-08" db="UniProtKB">
        <authorList>
            <consortium name="Ensembl"/>
        </authorList>
    </citation>
    <scope>IDENTIFICATION</scope>
    <source>
        <strain evidence="16">Thoroughbred</strain>
    </source>
</reference>
<evidence type="ECO:0000256" key="10">
    <source>
        <dbReference type="ARBA" id="ARBA00023170"/>
    </source>
</evidence>
<dbReference type="SUPFAM" id="SSF48726">
    <property type="entry name" value="Immunoglobulin"/>
    <property type="match status" value="1"/>
</dbReference>
<evidence type="ECO:0000256" key="13">
    <source>
        <dbReference type="ARBA" id="ARBA00043266"/>
    </source>
</evidence>
<dbReference type="FunFam" id="2.60.40.10:FF:001866">
    <property type="entry name" value="T cell receptor gamma variable 3"/>
    <property type="match status" value="1"/>
</dbReference>
<dbReference type="PANTHER" id="PTHR19256">
    <property type="entry name" value="T-CELL RECEPTOR GAMMA CHAIN"/>
    <property type="match status" value="1"/>
</dbReference>
<keyword evidence="11" id="KW-0393">Immunoglobulin domain</keyword>
<keyword evidence="5" id="KW-0391">Immunity</keyword>
<dbReference type="PANTHER" id="PTHR19256:SF65">
    <property type="entry name" value="T CELL RECEPTOR GAMMA CONSTANT 1-RELATED"/>
    <property type="match status" value="1"/>
</dbReference>
<dbReference type="GO" id="GO:0009897">
    <property type="term" value="C:external side of plasma membrane"/>
    <property type="evidence" value="ECO:0000318"/>
    <property type="project" value="GO_Central"/>
</dbReference>
<dbReference type="InterPro" id="IPR013783">
    <property type="entry name" value="Ig-like_fold"/>
</dbReference>
<dbReference type="Pfam" id="PF07686">
    <property type="entry name" value="V-set"/>
    <property type="match status" value="1"/>
</dbReference>
<evidence type="ECO:0000256" key="4">
    <source>
        <dbReference type="ARBA" id="ARBA00022729"/>
    </source>
</evidence>
<keyword evidence="3" id="KW-0812">Transmembrane</keyword>
<dbReference type="Gene3D" id="2.60.40.10">
    <property type="entry name" value="Immunoglobulins"/>
    <property type="match status" value="1"/>
</dbReference>
<feature type="chain" id="PRO_5040502659" description="Ig-like domain-containing protein" evidence="14">
    <location>
        <begin position="19"/>
        <end position="116"/>
    </location>
</feature>
<keyword evidence="4 14" id="KW-0732">Signal</keyword>
<evidence type="ECO:0000313" key="17">
    <source>
        <dbReference type="Proteomes" id="UP000002281"/>
    </source>
</evidence>
<evidence type="ECO:0000256" key="9">
    <source>
        <dbReference type="ARBA" id="ARBA00023157"/>
    </source>
</evidence>
<dbReference type="InterPro" id="IPR051117">
    <property type="entry name" value="TRG_var/const_region"/>
</dbReference>
<feature type="domain" description="Ig-like" evidence="15">
    <location>
        <begin position="14"/>
        <end position="116"/>
    </location>
</feature>
<dbReference type="PROSITE" id="PS50835">
    <property type="entry name" value="IG_LIKE"/>
    <property type="match status" value="1"/>
</dbReference>
<evidence type="ECO:0000256" key="14">
    <source>
        <dbReference type="SAM" id="SignalP"/>
    </source>
</evidence>
<dbReference type="AlphaFoldDB" id="A0A9L0REU9"/>
<evidence type="ECO:0000256" key="3">
    <source>
        <dbReference type="ARBA" id="ARBA00022692"/>
    </source>
</evidence>
<dbReference type="Ensembl" id="ENSECAT00000105598.1">
    <property type="protein sequence ID" value="ENSECAP00000061033.1"/>
    <property type="gene ID" value="ENSECAG00000050978.1"/>
</dbReference>
<keyword evidence="9" id="KW-1015">Disulfide bond</keyword>
<keyword evidence="6" id="KW-1133">Transmembrane helix</keyword>
<protein>
    <recommendedName>
        <fullName evidence="15">Ig-like domain-containing protein</fullName>
    </recommendedName>
</protein>
<feature type="signal peptide" evidence="14">
    <location>
        <begin position="1"/>
        <end position="18"/>
    </location>
</feature>
<accession>A0A9L0REU9</accession>
<evidence type="ECO:0000256" key="2">
    <source>
        <dbReference type="ARBA" id="ARBA00022475"/>
    </source>
</evidence>
<evidence type="ECO:0000313" key="16">
    <source>
        <dbReference type="Ensembl" id="ENSECAP00000061033.1"/>
    </source>
</evidence>
<evidence type="ECO:0000256" key="1">
    <source>
        <dbReference type="ARBA" id="ARBA00004236"/>
    </source>
</evidence>
<evidence type="ECO:0000256" key="6">
    <source>
        <dbReference type="ARBA" id="ARBA00022989"/>
    </source>
</evidence>
<dbReference type="GO" id="GO:0002250">
    <property type="term" value="P:adaptive immune response"/>
    <property type="evidence" value="ECO:0007669"/>
    <property type="project" value="UniProtKB-KW"/>
</dbReference>
<keyword evidence="17" id="KW-1185">Reference proteome</keyword>
<dbReference type="InterPro" id="IPR013106">
    <property type="entry name" value="Ig_V-set"/>
</dbReference>
<organism evidence="16 17">
    <name type="scientific">Equus caballus</name>
    <name type="common">Horse</name>
    <dbReference type="NCBI Taxonomy" id="9796"/>
    <lineage>
        <taxon>Eukaryota</taxon>
        <taxon>Metazoa</taxon>
        <taxon>Chordata</taxon>
        <taxon>Craniata</taxon>
        <taxon>Vertebrata</taxon>
        <taxon>Euteleostomi</taxon>
        <taxon>Mammalia</taxon>
        <taxon>Eutheria</taxon>
        <taxon>Laurasiatheria</taxon>
        <taxon>Perissodactyla</taxon>
        <taxon>Equidae</taxon>
        <taxon>Equus</taxon>
    </lineage>
</organism>
<keyword evidence="7" id="KW-1064">Adaptive immunity</keyword>
<keyword evidence="13" id="KW-1279">T cell receptor</keyword>
<evidence type="ECO:0000256" key="5">
    <source>
        <dbReference type="ARBA" id="ARBA00022859"/>
    </source>
</evidence>
<name>A0A9L0REU9_HORSE</name>
<dbReference type="InterPro" id="IPR036179">
    <property type="entry name" value="Ig-like_dom_sf"/>
</dbReference>
<reference evidence="16" key="3">
    <citation type="submission" date="2025-09" db="UniProtKB">
        <authorList>
            <consortium name="Ensembl"/>
        </authorList>
    </citation>
    <scope>IDENTIFICATION</scope>
    <source>
        <strain evidence="16">Thoroughbred</strain>
    </source>
</reference>
<evidence type="ECO:0000256" key="8">
    <source>
        <dbReference type="ARBA" id="ARBA00023136"/>
    </source>
</evidence>
<proteinExistence type="predicted"/>